<sequence length="115" mass="13520">MLFHQNTRNCEHTLNKKASLPHSSKYIYSFRKLEVLSLSCNPVFLTLLGQSMVAARRRPTWFKQIDVYGCVSREGWSKPCTWSSRREKANMASYEVQQDSTFFTVQRDLMEFDDI</sequence>
<name>A0A2P5E1X1_PARAD</name>
<proteinExistence type="predicted"/>
<dbReference type="Proteomes" id="UP000237105">
    <property type="component" value="Unassembled WGS sequence"/>
</dbReference>
<evidence type="ECO:0000313" key="2">
    <source>
        <dbReference type="Proteomes" id="UP000237105"/>
    </source>
</evidence>
<keyword evidence="2" id="KW-1185">Reference proteome</keyword>
<accession>A0A2P5E1X1</accession>
<reference evidence="2" key="1">
    <citation type="submission" date="2016-06" db="EMBL/GenBank/DDBJ databases">
        <title>Parallel loss of symbiosis genes in relatives of nitrogen-fixing non-legume Parasponia.</title>
        <authorList>
            <person name="Van Velzen R."/>
            <person name="Holmer R."/>
            <person name="Bu F."/>
            <person name="Rutten L."/>
            <person name="Van Zeijl A."/>
            <person name="Liu W."/>
            <person name="Santuari L."/>
            <person name="Cao Q."/>
            <person name="Sharma T."/>
            <person name="Shen D."/>
            <person name="Roswanjaya Y."/>
            <person name="Wardhani T."/>
            <person name="Kalhor M.S."/>
            <person name="Jansen J."/>
            <person name="Van den Hoogen J."/>
            <person name="Gungor B."/>
            <person name="Hartog M."/>
            <person name="Hontelez J."/>
            <person name="Verver J."/>
            <person name="Yang W.-C."/>
            <person name="Schijlen E."/>
            <person name="Repin R."/>
            <person name="Schilthuizen M."/>
            <person name="Schranz E."/>
            <person name="Heidstra R."/>
            <person name="Miyata K."/>
            <person name="Fedorova E."/>
            <person name="Kohlen W."/>
            <person name="Bisseling T."/>
            <person name="Smit S."/>
            <person name="Geurts R."/>
        </authorList>
    </citation>
    <scope>NUCLEOTIDE SEQUENCE [LARGE SCALE GENOMIC DNA]</scope>
    <source>
        <strain evidence="2">cv. WU1-14</strain>
    </source>
</reference>
<gene>
    <name evidence="1" type="ORF">PanWU01x14_012430</name>
</gene>
<organism evidence="1 2">
    <name type="scientific">Parasponia andersonii</name>
    <name type="common">Sponia andersonii</name>
    <dbReference type="NCBI Taxonomy" id="3476"/>
    <lineage>
        <taxon>Eukaryota</taxon>
        <taxon>Viridiplantae</taxon>
        <taxon>Streptophyta</taxon>
        <taxon>Embryophyta</taxon>
        <taxon>Tracheophyta</taxon>
        <taxon>Spermatophyta</taxon>
        <taxon>Magnoliopsida</taxon>
        <taxon>eudicotyledons</taxon>
        <taxon>Gunneridae</taxon>
        <taxon>Pentapetalae</taxon>
        <taxon>rosids</taxon>
        <taxon>fabids</taxon>
        <taxon>Rosales</taxon>
        <taxon>Cannabaceae</taxon>
        <taxon>Parasponia</taxon>
    </lineage>
</organism>
<evidence type="ECO:0000313" key="1">
    <source>
        <dbReference type="EMBL" id="PON79508.1"/>
    </source>
</evidence>
<protein>
    <submittedName>
        <fullName evidence="1">Uncharacterized protein</fullName>
    </submittedName>
</protein>
<dbReference type="AlphaFoldDB" id="A0A2P5E1X1"/>
<comment type="caution">
    <text evidence="1">The sequence shown here is derived from an EMBL/GenBank/DDBJ whole genome shotgun (WGS) entry which is preliminary data.</text>
</comment>
<dbReference type="EMBL" id="JXTB01000004">
    <property type="protein sequence ID" value="PON79508.1"/>
    <property type="molecule type" value="Genomic_DNA"/>
</dbReference>